<evidence type="ECO:0000313" key="10">
    <source>
        <dbReference type="EMBL" id="WNG47851.1"/>
    </source>
</evidence>
<dbReference type="InterPro" id="IPR001036">
    <property type="entry name" value="Acrflvin-R"/>
</dbReference>
<evidence type="ECO:0000256" key="8">
    <source>
        <dbReference type="ARBA" id="ARBA00023136"/>
    </source>
</evidence>
<keyword evidence="7 9" id="KW-1133">Transmembrane helix</keyword>
<dbReference type="InterPro" id="IPR027463">
    <property type="entry name" value="AcrB_DN_DC_subdom"/>
</dbReference>
<dbReference type="PANTHER" id="PTHR32063">
    <property type="match status" value="1"/>
</dbReference>
<feature type="transmembrane region" description="Helical" evidence="9">
    <location>
        <begin position="472"/>
        <end position="494"/>
    </location>
</feature>
<dbReference type="PRINTS" id="PR00702">
    <property type="entry name" value="ACRIFLAVINRP"/>
</dbReference>
<dbReference type="RefSeq" id="WP_395804655.1">
    <property type="nucleotide sequence ID" value="NZ_CP043494.1"/>
</dbReference>
<protein>
    <submittedName>
        <fullName evidence="10">Multidrug efflux RND transporter permease subunit</fullName>
    </submittedName>
</protein>
<sequence length="1049" mass="113551">MFVDFFIRRPVFAAVCSILLTLVGLIAIPTLPIAQYPDLAPPQVTVTGTYVGASAEVVESAVTIPLEQELNGVEGMRYITSTSSNDGTSQITVTFEPTRDIEVAAVDVQNRVSRAAARLPSQVNQTGIVVNKASSQMLLTLGLSSPDNRYDAQFLSNYADVNLKDAIKRVRGVGDVRIFGERKFSMRLWLNPTELARRNLTPQDVVRALQEQNLQVAAGQVGQPPSSTEQPYQIAVRARGRLVEPEEFGEIVLMRNNDGKSVRVKDVGRVELGAENYGTLLRFNGKTGVGLAIMQLPTANALDVRDGVIKEMDRLAKQFPPGLEYALGNDTTLAVRASVNEVVRTLIEAIALVILVIFLFLHGWRSVLITAITLPVSLVGTFAFVYLMGFSINTLTLFGLTLATGLVVDDAIVVIENIERLMVEKHLTAMQAAREGMKEVAGAVVAISIVLVAVFIPVALFPGTTGSIYRQFALTIAASVALSTFCALTLTPALSARLLKHHHGEKWIFFRWMDRALDWTKDTYGRGLRTLLKYPLVILGAFLLCIGGTVLLFRAAPTGFIPDEDQGYLIISVQGPEGMSLTQTEKVLTQIEQVLKAQPEVVTMFAIGGFSFQGTGPNYATVFTPLKPWEERTRPEQSVAAMVERLRGPLGAIGGARVMPLQPPAIRGVGSVGGFQFIVEDIAGSRSLDEVASAVQEVVANSNQESRLRGVYSTFNADTPLLDVEVDRQKAKALGIPIEQVFGTMQLYMGSQYVNDFNYANRTYRVYVQAEQQYRDTPQDIGAFYVRSDGGSMIPLESLVKVTPTASAQVIRHYNLFRAAEINGQAAPGVSSGQALEAMEQIASQVLPQGMSSEWTGISLEQKESGGQTMIIFALGLLFVYLVLAAQYESFTLPFVIILSVPLAVMGALGLQMARGFANDVFCQVGLVMLVGLASKNAILIVEFAEQLREGGKSAVDAVVEAAEVRLRPILMTSIAFLLGVVPLMLAKGAGAAARNSLGTAVFGGMLVSTIVNFVFIPGLYVLMQRLRGEAKRSHEEPPAEPIAPAPAQ</sequence>
<feature type="transmembrane region" description="Helical" evidence="9">
    <location>
        <begin position="368"/>
        <end position="389"/>
    </location>
</feature>
<dbReference type="Gene3D" id="3.30.70.1430">
    <property type="entry name" value="Multidrug efflux transporter AcrB pore domain"/>
    <property type="match status" value="2"/>
</dbReference>
<evidence type="ECO:0000256" key="2">
    <source>
        <dbReference type="ARBA" id="ARBA00010942"/>
    </source>
</evidence>
<evidence type="ECO:0000256" key="1">
    <source>
        <dbReference type="ARBA" id="ARBA00004429"/>
    </source>
</evidence>
<feature type="transmembrane region" description="Helical" evidence="9">
    <location>
        <begin position="891"/>
        <end position="913"/>
    </location>
</feature>
<keyword evidence="6 9" id="KW-0812">Transmembrane</keyword>
<dbReference type="SUPFAM" id="SSF82693">
    <property type="entry name" value="Multidrug efflux transporter AcrB pore domain, PN1, PN2, PC1 and PC2 subdomains"/>
    <property type="match status" value="4"/>
</dbReference>
<evidence type="ECO:0000256" key="7">
    <source>
        <dbReference type="ARBA" id="ARBA00022989"/>
    </source>
</evidence>
<name>A0ABY9WXG4_9BACT</name>
<dbReference type="NCBIfam" id="TIGR00915">
    <property type="entry name" value="2A0602"/>
    <property type="match status" value="1"/>
</dbReference>
<dbReference type="SUPFAM" id="SSF82866">
    <property type="entry name" value="Multidrug efflux transporter AcrB transmembrane domain"/>
    <property type="match status" value="2"/>
</dbReference>
<evidence type="ECO:0000256" key="5">
    <source>
        <dbReference type="ARBA" id="ARBA00022519"/>
    </source>
</evidence>
<dbReference type="Gene3D" id="3.30.70.1320">
    <property type="entry name" value="Multidrug efflux transporter AcrB pore domain like"/>
    <property type="match status" value="1"/>
</dbReference>
<dbReference type="Gene3D" id="1.20.1640.10">
    <property type="entry name" value="Multidrug efflux transporter AcrB transmembrane domain"/>
    <property type="match status" value="2"/>
</dbReference>
<evidence type="ECO:0000256" key="6">
    <source>
        <dbReference type="ARBA" id="ARBA00022692"/>
    </source>
</evidence>
<feature type="transmembrane region" description="Helical" evidence="9">
    <location>
        <begin position="998"/>
        <end position="1023"/>
    </location>
</feature>
<evidence type="ECO:0000256" key="4">
    <source>
        <dbReference type="ARBA" id="ARBA00022475"/>
    </source>
</evidence>
<feature type="transmembrane region" description="Helical" evidence="9">
    <location>
        <begin position="342"/>
        <end position="361"/>
    </location>
</feature>
<keyword evidence="8 9" id="KW-0472">Membrane</keyword>
<gene>
    <name evidence="10" type="ORF">F0U60_29730</name>
</gene>
<dbReference type="Pfam" id="PF00873">
    <property type="entry name" value="ACR_tran"/>
    <property type="match status" value="1"/>
</dbReference>
<feature type="transmembrane region" description="Helical" evidence="9">
    <location>
        <begin position="866"/>
        <end position="884"/>
    </location>
</feature>
<dbReference type="Gene3D" id="3.30.70.1440">
    <property type="entry name" value="Multidrug efflux transporter AcrB pore domain"/>
    <property type="match status" value="1"/>
</dbReference>
<dbReference type="Gene3D" id="3.30.2090.10">
    <property type="entry name" value="Multidrug efflux transporter AcrB TolC docking domain, DN and DC subdomains"/>
    <property type="match status" value="2"/>
</dbReference>
<feature type="transmembrane region" description="Helical" evidence="9">
    <location>
        <begin position="440"/>
        <end position="460"/>
    </location>
</feature>
<reference evidence="10 11" key="1">
    <citation type="submission" date="2019-08" db="EMBL/GenBank/DDBJ databases">
        <title>Archangium and Cystobacter genomes.</title>
        <authorList>
            <person name="Chen I.-C.K."/>
            <person name="Wielgoss S."/>
        </authorList>
    </citation>
    <scope>NUCLEOTIDE SEQUENCE [LARGE SCALE GENOMIC DNA]</scope>
    <source>
        <strain evidence="10 11">Cbm 6</strain>
    </source>
</reference>
<dbReference type="NCBIfam" id="NF000282">
    <property type="entry name" value="RND_permease_1"/>
    <property type="match status" value="1"/>
</dbReference>
<evidence type="ECO:0000313" key="11">
    <source>
        <dbReference type="Proteomes" id="UP001611383"/>
    </source>
</evidence>
<evidence type="ECO:0000256" key="3">
    <source>
        <dbReference type="ARBA" id="ARBA00022448"/>
    </source>
</evidence>
<dbReference type="Proteomes" id="UP001611383">
    <property type="component" value="Chromosome"/>
</dbReference>
<proteinExistence type="inferred from homology"/>
<evidence type="ECO:0000256" key="9">
    <source>
        <dbReference type="SAM" id="Phobius"/>
    </source>
</evidence>
<comment type="similarity">
    <text evidence="2">Belongs to the resistance-nodulation-cell division (RND) (TC 2.A.6) family.</text>
</comment>
<dbReference type="InterPro" id="IPR004764">
    <property type="entry name" value="MdtF-like"/>
</dbReference>
<comment type="subcellular location">
    <subcellularLocation>
        <location evidence="1">Cell inner membrane</location>
        <topology evidence="1">Multi-pass membrane protein</topology>
    </subcellularLocation>
</comment>
<organism evidence="10 11">
    <name type="scientific">Archangium minus</name>
    <dbReference type="NCBI Taxonomy" id="83450"/>
    <lineage>
        <taxon>Bacteria</taxon>
        <taxon>Pseudomonadati</taxon>
        <taxon>Myxococcota</taxon>
        <taxon>Myxococcia</taxon>
        <taxon>Myxococcales</taxon>
        <taxon>Cystobacterineae</taxon>
        <taxon>Archangiaceae</taxon>
        <taxon>Archangium</taxon>
    </lineage>
</organism>
<feature type="transmembrane region" description="Helical" evidence="9">
    <location>
        <begin position="395"/>
        <end position="415"/>
    </location>
</feature>
<feature type="transmembrane region" description="Helical" evidence="9">
    <location>
        <begin position="965"/>
        <end position="986"/>
    </location>
</feature>
<feature type="transmembrane region" description="Helical" evidence="9">
    <location>
        <begin position="925"/>
        <end position="945"/>
    </location>
</feature>
<keyword evidence="4" id="KW-1003">Cell membrane</keyword>
<dbReference type="PANTHER" id="PTHR32063:SF11">
    <property type="entry name" value="CATION OR DRUG EFFLUX SYSTEM PROTEIN"/>
    <property type="match status" value="1"/>
</dbReference>
<accession>A0ABY9WXG4</accession>
<keyword evidence="5" id="KW-0997">Cell inner membrane</keyword>
<keyword evidence="3" id="KW-0813">Transport</keyword>
<dbReference type="EMBL" id="CP043494">
    <property type="protein sequence ID" value="WNG47851.1"/>
    <property type="molecule type" value="Genomic_DNA"/>
</dbReference>
<feature type="transmembrane region" description="Helical" evidence="9">
    <location>
        <begin position="531"/>
        <end position="553"/>
    </location>
</feature>
<keyword evidence="11" id="KW-1185">Reference proteome</keyword>
<dbReference type="SUPFAM" id="SSF82714">
    <property type="entry name" value="Multidrug efflux transporter AcrB TolC docking domain, DN and DC subdomains"/>
    <property type="match status" value="2"/>
</dbReference>